<comment type="caution">
    <text evidence="1">The sequence shown here is derived from an EMBL/GenBank/DDBJ whole genome shotgun (WGS) entry which is preliminary data.</text>
</comment>
<dbReference type="EMBL" id="CM055105">
    <property type="protein sequence ID" value="KAJ7531730.1"/>
    <property type="molecule type" value="Genomic_DNA"/>
</dbReference>
<evidence type="ECO:0000313" key="1">
    <source>
        <dbReference type="EMBL" id="KAJ7531730.1"/>
    </source>
</evidence>
<proteinExistence type="predicted"/>
<name>A0ACC2BPQ4_DIPCM</name>
<gene>
    <name evidence="1" type="ORF">O6H91_14G056300</name>
</gene>
<sequence length="354" mass="39443">MMMQSDEDAVVRANEIGSRSQFVTHTADAAYLQLTNAESLEVEGPLALRPSSSPSPTNRLWRWTKIGLLVLLLLAAGGALAVWGLPLILDKVVIPMLVWEASSFSKPVLALVLILSLAVFPVILIPSGPSMWVAGMIFGYLIGFIIIFMGTTVGQSLAYLVGHWLFHDRIQKWLQRWPKRAALLRVAEQGGWLHQFRTIVLLRFSPIPYTIFNYLVCATNIRYSPYILGSLIGMIPEAFITIYSGRLLRTLAEMKHSKMRLTPVQIIYNIVGFSLAIVVLITGTIYARRALRDLEQKGAAEEYEATNSGWQEDLRSNSSIQLIPSKLSEPQNLFAVNGTQHQTLTSGEVIHIIE</sequence>
<accession>A0ACC2BPQ4</accession>
<dbReference type="Proteomes" id="UP001162992">
    <property type="component" value="Chromosome 14"/>
</dbReference>
<evidence type="ECO:0000313" key="2">
    <source>
        <dbReference type="Proteomes" id="UP001162992"/>
    </source>
</evidence>
<organism evidence="1 2">
    <name type="scientific">Diphasiastrum complanatum</name>
    <name type="common">Issler's clubmoss</name>
    <name type="synonym">Lycopodium complanatum</name>
    <dbReference type="NCBI Taxonomy" id="34168"/>
    <lineage>
        <taxon>Eukaryota</taxon>
        <taxon>Viridiplantae</taxon>
        <taxon>Streptophyta</taxon>
        <taxon>Embryophyta</taxon>
        <taxon>Tracheophyta</taxon>
        <taxon>Lycopodiopsida</taxon>
        <taxon>Lycopodiales</taxon>
        <taxon>Lycopodiaceae</taxon>
        <taxon>Lycopodioideae</taxon>
        <taxon>Diphasiastrum</taxon>
    </lineage>
</organism>
<keyword evidence="2" id="KW-1185">Reference proteome</keyword>
<reference evidence="2" key="1">
    <citation type="journal article" date="2024" name="Proc. Natl. Acad. Sci. U.S.A.">
        <title>Extraordinary preservation of gene collinearity over three hundred million years revealed in homosporous lycophytes.</title>
        <authorList>
            <person name="Li C."/>
            <person name="Wickell D."/>
            <person name="Kuo L.Y."/>
            <person name="Chen X."/>
            <person name="Nie B."/>
            <person name="Liao X."/>
            <person name="Peng D."/>
            <person name="Ji J."/>
            <person name="Jenkins J."/>
            <person name="Williams M."/>
            <person name="Shu S."/>
            <person name="Plott C."/>
            <person name="Barry K."/>
            <person name="Rajasekar S."/>
            <person name="Grimwood J."/>
            <person name="Han X."/>
            <person name="Sun S."/>
            <person name="Hou Z."/>
            <person name="He W."/>
            <person name="Dai G."/>
            <person name="Sun C."/>
            <person name="Schmutz J."/>
            <person name="Leebens-Mack J.H."/>
            <person name="Li F.W."/>
            <person name="Wang L."/>
        </authorList>
    </citation>
    <scope>NUCLEOTIDE SEQUENCE [LARGE SCALE GENOMIC DNA]</scope>
    <source>
        <strain evidence="2">cv. PW_Plant_1</strain>
    </source>
</reference>
<protein>
    <submittedName>
        <fullName evidence="1">Uncharacterized protein</fullName>
    </submittedName>
</protein>